<dbReference type="AlphaFoldDB" id="A0A0F9A4V1"/>
<reference evidence="1" key="1">
    <citation type="journal article" date="2015" name="Nature">
        <title>Complex archaea that bridge the gap between prokaryotes and eukaryotes.</title>
        <authorList>
            <person name="Spang A."/>
            <person name="Saw J.H."/>
            <person name="Jorgensen S.L."/>
            <person name="Zaremba-Niedzwiedzka K."/>
            <person name="Martijn J."/>
            <person name="Lind A.E."/>
            <person name="van Eijk R."/>
            <person name="Schleper C."/>
            <person name="Guy L."/>
            <person name="Ettema T.J."/>
        </authorList>
    </citation>
    <scope>NUCLEOTIDE SEQUENCE</scope>
</reference>
<dbReference type="EMBL" id="LAZR01059728">
    <property type="protein sequence ID" value="KKK67191.1"/>
    <property type="molecule type" value="Genomic_DNA"/>
</dbReference>
<evidence type="ECO:0000313" key="1">
    <source>
        <dbReference type="EMBL" id="KKK67191.1"/>
    </source>
</evidence>
<comment type="caution">
    <text evidence="1">The sequence shown here is derived from an EMBL/GenBank/DDBJ whole genome shotgun (WGS) entry which is preliminary data.</text>
</comment>
<feature type="non-terminal residue" evidence="1">
    <location>
        <position position="1"/>
    </location>
</feature>
<sequence length="38" mass="4356">RTPKPGQYSVADVPLRHFHKEWPISTEVMTGPPDEVPR</sequence>
<accession>A0A0F9A4V1</accession>
<name>A0A0F9A4V1_9ZZZZ</name>
<organism evidence="1">
    <name type="scientific">marine sediment metagenome</name>
    <dbReference type="NCBI Taxonomy" id="412755"/>
    <lineage>
        <taxon>unclassified sequences</taxon>
        <taxon>metagenomes</taxon>
        <taxon>ecological metagenomes</taxon>
    </lineage>
</organism>
<proteinExistence type="predicted"/>
<gene>
    <name evidence="1" type="ORF">LCGC14_2956500</name>
</gene>
<protein>
    <submittedName>
        <fullName evidence="1">Uncharacterized protein</fullName>
    </submittedName>
</protein>